<dbReference type="Gene3D" id="1.10.287.110">
    <property type="entry name" value="DnaJ domain"/>
    <property type="match status" value="1"/>
</dbReference>
<evidence type="ECO:0000256" key="1">
    <source>
        <dbReference type="SAM" id="MobiDB-lite"/>
    </source>
</evidence>
<reference evidence="2" key="1">
    <citation type="submission" date="2023-07" db="EMBL/GenBank/DDBJ databases">
        <authorList>
            <consortium name="AG Swart"/>
            <person name="Singh M."/>
            <person name="Singh A."/>
            <person name="Seah K."/>
            <person name="Emmerich C."/>
        </authorList>
    </citation>
    <scope>NUCLEOTIDE SEQUENCE</scope>
    <source>
        <strain evidence="2">DP1</strain>
    </source>
</reference>
<dbReference type="AlphaFoldDB" id="A0AAD1UPV0"/>
<gene>
    <name evidence="2" type="ORF">ECRASSUSDP1_LOCUS10452</name>
</gene>
<feature type="region of interest" description="Disordered" evidence="1">
    <location>
        <begin position="110"/>
        <end position="132"/>
    </location>
</feature>
<keyword evidence="3" id="KW-1185">Reference proteome</keyword>
<comment type="caution">
    <text evidence="2">The sequence shown here is derived from an EMBL/GenBank/DDBJ whole genome shotgun (WGS) entry which is preliminary data.</text>
</comment>
<organism evidence="2 3">
    <name type="scientific">Euplotes crassus</name>
    <dbReference type="NCBI Taxonomy" id="5936"/>
    <lineage>
        <taxon>Eukaryota</taxon>
        <taxon>Sar</taxon>
        <taxon>Alveolata</taxon>
        <taxon>Ciliophora</taxon>
        <taxon>Intramacronucleata</taxon>
        <taxon>Spirotrichea</taxon>
        <taxon>Hypotrichia</taxon>
        <taxon>Euplotida</taxon>
        <taxon>Euplotidae</taxon>
        <taxon>Moneuplotes</taxon>
    </lineage>
</organism>
<dbReference type="EMBL" id="CAMPGE010010306">
    <property type="protein sequence ID" value="CAI2369154.1"/>
    <property type="molecule type" value="Genomic_DNA"/>
</dbReference>
<dbReference type="Proteomes" id="UP001295684">
    <property type="component" value="Unassembled WGS sequence"/>
</dbReference>
<dbReference type="SUPFAM" id="SSF46565">
    <property type="entry name" value="Chaperone J-domain"/>
    <property type="match status" value="1"/>
</dbReference>
<feature type="region of interest" description="Disordered" evidence="1">
    <location>
        <begin position="33"/>
        <end position="57"/>
    </location>
</feature>
<name>A0AAD1UPV0_EUPCR</name>
<feature type="region of interest" description="Disordered" evidence="1">
    <location>
        <begin position="178"/>
        <end position="204"/>
    </location>
</feature>
<evidence type="ECO:0008006" key="4">
    <source>
        <dbReference type="Google" id="ProtNLM"/>
    </source>
</evidence>
<proteinExistence type="predicted"/>
<sequence>MNPIIKNLFKKTTDFNENFHKNLKNIIHPKFATKTQSTDPQPRRRFKPNMPGNSLHQTTNILSTSIKSSRSRMLNPSSPLHQKMTTKRFKPNVGDAISSNLTSSMTSSLHESNEIFRHPPSSPSLSYLSSNTDGLTSVSPLNSVSLELNRANLSSSNTSSTTNSLHLDKKIQNLSDELSESRLQTNDESVTSENASSPRHSKETDNELSSTYCVCRWCSKQFFSLDSTNSLCYRCNIMLKNHDKRGNKCDRSLCRICRRLVEDNRIRKALKYQSDLQKQREQTQKSIFEQARAKMLQDLKTACVSDTKSELKFGDLFTQEDTFLAKVRTQEYMETICFKSLSQEEKDWMYKEALLVYQFLEMDLEKAQEILDCFNVKEKKSGFKKVALVLHPDKNKHPKSKEAFQKAMQIFNK</sequence>
<evidence type="ECO:0000313" key="2">
    <source>
        <dbReference type="EMBL" id="CAI2369154.1"/>
    </source>
</evidence>
<feature type="compositionally biased region" description="Polar residues" evidence="1">
    <location>
        <begin position="178"/>
        <end position="198"/>
    </location>
</feature>
<evidence type="ECO:0000313" key="3">
    <source>
        <dbReference type="Proteomes" id="UP001295684"/>
    </source>
</evidence>
<protein>
    <recommendedName>
        <fullName evidence="4">J domain-containing protein</fullName>
    </recommendedName>
</protein>
<dbReference type="InterPro" id="IPR036869">
    <property type="entry name" value="J_dom_sf"/>
</dbReference>
<accession>A0AAD1UPV0</accession>